<name>A0A6A8MBI8_9FIRM</name>
<gene>
    <name evidence="8" type="primary">alr</name>
    <name evidence="8" type="ORF">FYJ66_03970</name>
</gene>
<feature type="active site" description="Proton acceptor; specific for L-alanine" evidence="4">
    <location>
        <position position="274"/>
    </location>
</feature>
<evidence type="ECO:0000256" key="2">
    <source>
        <dbReference type="ARBA" id="ARBA00022898"/>
    </source>
</evidence>
<organism evidence="8">
    <name type="scientific">Baileyella intestinalis</name>
    <dbReference type="NCBI Taxonomy" id="2606709"/>
    <lineage>
        <taxon>Bacteria</taxon>
        <taxon>Bacillati</taxon>
        <taxon>Bacillota</taxon>
        <taxon>Clostridia</taxon>
        <taxon>Peptostreptococcales</taxon>
        <taxon>Anaerovoracaceae</taxon>
        <taxon>Baileyella</taxon>
    </lineage>
</organism>
<sequence>MGVEEIRQTWVEIDLDALAYNIESIKEKAGKDRAIIGVVKADAYGHGAVQTAQVLEEHGVDIFAVATVKEAMELRDAGFDEKILILGITSKSCDEIVVNEKLIPVIGSYNDALALSQKAQELDKDVSVMLALDTGMGRIGFVLRTMEDIIAAEDEISEIFGLDRLNVEGVISHFSKADEADRSYTESQLEIFNQFYEKLSSDGYSLPFLTIANSAAIMEYPKAYFDGVRPGIILYGCYPSDEVHKENLDIRPVMSVRANIVYVKNLPKGSAVSYGGVFTADRDMRVATVGIGYADGYPRSISGKAEMLVDGHRVPVIGRICMDQCMIDVTDLPQVCRGTQVTIMGKSGDDEISADELAEKAGTINYEILCDFGLRLDKRYIKKEEQQG</sequence>
<dbReference type="PRINTS" id="PR00992">
    <property type="entry name" value="ALARACEMASE"/>
</dbReference>
<evidence type="ECO:0000256" key="4">
    <source>
        <dbReference type="HAMAP-Rule" id="MF_01201"/>
    </source>
</evidence>
<dbReference type="SMART" id="SM01005">
    <property type="entry name" value="Ala_racemase_C"/>
    <property type="match status" value="1"/>
</dbReference>
<comment type="caution">
    <text evidence="8">The sequence shown here is derived from an EMBL/GenBank/DDBJ whole genome shotgun (WGS) entry which is preliminary data.</text>
</comment>
<dbReference type="GO" id="GO:0030170">
    <property type="term" value="F:pyridoxal phosphate binding"/>
    <property type="evidence" value="ECO:0007669"/>
    <property type="project" value="UniProtKB-UniRule"/>
</dbReference>
<protein>
    <recommendedName>
        <fullName evidence="4">Alanine racemase</fullName>
        <ecNumber evidence="4">5.1.1.1</ecNumber>
    </recommendedName>
</protein>
<evidence type="ECO:0000256" key="3">
    <source>
        <dbReference type="ARBA" id="ARBA00023235"/>
    </source>
</evidence>
<dbReference type="InterPro" id="IPR020622">
    <property type="entry name" value="Ala_racemase_pyridoxalP-BS"/>
</dbReference>
<dbReference type="HAMAP" id="MF_01201">
    <property type="entry name" value="Ala_racemase"/>
    <property type="match status" value="1"/>
</dbReference>
<keyword evidence="2 4" id="KW-0663">Pyridoxal phosphate</keyword>
<reference evidence="8" key="1">
    <citation type="submission" date="2019-09" db="EMBL/GenBank/DDBJ databases">
        <title>In-depth cultivation of the pig gut microbiome towards novel bacterial diversity and tailored functional studies.</title>
        <authorList>
            <person name="Wylensek D."/>
            <person name="Hitch T.C.A."/>
            <person name="Clavel T."/>
        </authorList>
    </citation>
    <scope>NUCLEOTIDE SEQUENCE</scope>
    <source>
        <strain evidence="8">RF-744-FAT-WT-3</strain>
    </source>
</reference>
<dbReference type="Pfam" id="PF01168">
    <property type="entry name" value="Ala_racemase_N"/>
    <property type="match status" value="1"/>
</dbReference>
<dbReference type="Pfam" id="PF00842">
    <property type="entry name" value="Ala_racemase_C"/>
    <property type="match status" value="1"/>
</dbReference>
<dbReference type="UniPathway" id="UPA00042">
    <property type="reaction ID" value="UER00497"/>
</dbReference>
<dbReference type="NCBIfam" id="TIGR00492">
    <property type="entry name" value="alr"/>
    <property type="match status" value="1"/>
</dbReference>
<dbReference type="PROSITE" id="PS00395">
    <property type="entry name" value="ALANINE_RACEMASE"/>
    <property type="match status" value="1"/>
</dbReference>
<dbReference type="InterPro" id="IPR000821">
    <property type="entry name" value="Ala_racemase"/>
</dbReference>
<feature type="domain" description="Alanine racemase C-terminal" evidence="7">
    <location>
        <begin position="253"/>
        <end position="381"/>
    </location>
</feature>
<dbReference type="GO" id="GO:0005829">
    <property type="term" value="C:cytosol"/>
    <property type="evidence" value="ECO:0007669"/>
    <property type="project" value="TreeGrafter"/>
</dbReference>
<evidence type="ECO:0000256" key="1">
    <source>
        <dbReference type="ARBA" id="ARBA00001933"/>
    </source>
</evidence>
<dbReference type="EMBL" id="VUNB01000003">
    <property type="protein sequence ID" value="MST68747.1"/>
    <property type="molecule type" value="Genomic_DNA"/>
</dbReference>
<evidence type="ECO:0000256" key="5">
    <source>
        <dbReference type="PIRSR" id="PIRSR600821-50"/>
    </source>
</evidence>
<feature type="binding site" evidence="4 6">
    <location>
        <position position="138"/>
    </location>
    <ligand>
        <name>substrate</name>
    </ligand>
</feature>
<evidence type="ECO:0000313" key="8">
    <source>
        <dbReference type="EMBL" id="MST68747.1"/>
    </source>
</evidence>
<comment type="similarity">
    <text evidence="4">Belongs to the alanine racemase family.</text>
</comment>
<comment type="cofactor">
    <cofactor evidence="1 4 5">
        <name>pyridoxal 5'-phosphate</name>
        <dbReference type="ChEBI" id="CHEBI:597326"/>
    </cofactor>
</comment>
<evidence type="ECO:0000259" key="7">
    <source>
        <dbReference type="SMART" id="SM01005"/>
    </source>
</evidence>
<comment type="pathway">
    <text evidence="4">Amino-acid biosynthesis; D-alanine biosynthesis; D-alanine from L-alanine: step 1/1.</text>
</comment>
<dbReference type="CDD" id="cd00430">
    <property type="entry name" value="PLPDE_III_AR"/>
    <property type="match status" value="1"/>
</dbReference>
<proteinExistence type="inferred from homology"/>
<dbReference type="InterPro" id="IPR011079">
    <property type="entry name" value="Ala_racemase_C"/>
</dbReference>
<evidence type="ECO:0000256" key="6">
    <source>
        <dbReference type="PIRSR" id="PIRSR600821-52"/>
    </source>
</evidence>
<comment type="function">
    <text evidence="4">Catalyzes the interconversion of L-alanine and D-alanine. May also act on other amino acids.</text>
</comment>
<dbReference type="RefSeq" id="WP_154572221.1">
    <property type="nucleotide sequence ID" value="NZ_VUNB01000003.1"/>
</dbReference>
<comment type="catalytic activity">
    <reaction evidence="4">
        <text>L-alanine = D-alanine</text>
        <dbReference type="Rhea" id="RHEA:20249"/>
        <dbReference type="ChEBI" id="CHEBI:57416"/>
        <dbReference type="ChEBI" id="CHEBI:57972"/>
        <dbReference type="EC" id="5.1.1.1"/>
    </reaction>
</comment>
<dbReference type="AlphaFoldDB" id="A0A6A8MBI8"/>
<dbReference type="SUPFAM" id="SSF51419">
    <property type="entry name" value="PLP-binding barrel"/>
    <property type="match status" value="1"/>
</dbReference>
<dbReference type="PANTHER" id="PTHR30511:SF0">
    <property type="entry name" value="ALANINE RACEMASE, CATABOLIC-RELATED"/>
    <property type="match status" value="1"/>
</dbReference>
<dbReference type="GO" id="GO:0008784">
    <property type="term" value="F:alanine racemase activity"/>
    <property type="evidence" value="ECO:0007669"/>
    <property type="project" value="UniProtKB-UniRule"/>
</dbReference>
<feature type="modified residue" description="N6-(pyridoxal phosphate)lysine" evidence="4 5">
    <location>
        <position position="40"/>
    </location>
</feature>
<accession>A0A6A8MBI8</accession>
<dbReference type="SUPFAM" id="SSF50621">
    <property type="entry name" value="Alanine racemase C-terminal domain-like"/>
    <property type="match status" value="1"/>
</dbReference>
<dbReference type="InterPro" id="IPR009006">
    <property type="entry name" value="Ala_racemase/Decarboxylase_C"/>
</dbReference>
<dbReference type="Gene3D" id="3.20.20.10">
    <property type="entry name" value="Alanine racemase"/>
    <property type="match status" value="1"/>
</dbReference>
<dbReference type="Gene3D" id="2.40.37.10">
    <property type="entry name" value="Lyase, Ornithine Decarboxylase, Chain A, domain 1"/>
    <property type="match status" value="1"/>
</dbReference>
<dbReference type="FunFam" id="3.20.20.10:FF:000002">
    <property type="entry name" value="Alanine racemase"/>
    <property type="match status" value="1"/>
</dbReference>
<feature type="binding site" evidence="4 6">
    <location>
        <position position="322"/>
    </location>
    <ligand>
        <name>substrate</name>
    </ligand>
</feature>
<dbReference type="InterPro" id="IPR029066">
    <property type="entry name" value="PLP-binding_barrel"/>
</dbReference>
<dbReference type="GO" id="GO:0030632">
    <property type="term" value="P:D-alanine biosynthetic process"/>
    <property type="evidence" value="ECO:0007669"/>
    <property type="project" value="UniProtKB-UniRule"/>
</dbReference>
<dbReference type="InterPro" id="IPR001608">
    <property type="entry name" value="Ala_racemase_N"/>
</dbReference>
<feature type="active site" description="Proton acceptor; specific for D-alanine" evidence="4">
    <location>
        <position position="40"/>
    </location>
</feature>
<keyword evidence="3 4" id="KW-0413">Isomerase</keyword>
<dbReference type="EC" id="5.1.1.1" evidence="4"/>
<dbReference type="PANTHER" id="PTHR30511">
    <property type="entry name" value="ALANINE RACEMASE"/>
    <property type="match status" value="1"/>
</dbReference>